<evidence type="ECO:0000313" key="1">
    <source>
        <dbReference type="EMBL" id="EMJ5133994.1"/>
    </source>
</evidence>
<accession>A0AAI9DBE3</accession>
<organism evidence="1">
    <name type="scientific">Providencia stuartii</name>
    <dbReference type="NCBI Taxonomy" id="588"/>
    <lineage>
        <taxon>Bacteria</taxon>
        <taxon>Pseudomonadati</taxon>
        <taxon>Pseudomonadota</taxon>
        <taxon>Gammaproteobacteria</taxon>
        <taxon>Enterobacterales</taxon>
        <taxon>Morganellaceae</taxon>
        <taxon>Providencia</taxon>
    </lineage>
</organism>
<dbReference type="AlphaFoldDB" id="A0AAI9DBE3"/>
<proteinExistence type="predicted"/>
<name>A0AAI9DBE3_PROST</name>
<protein>
    <submittedName>
        <fullName evidence="1">Uncharacterized protein</fullName>
    </submittedName>
</protein>
<sequence>MFDYINETYGLNIKKGDRVRYTFGNGSREGTIVGTHAGKLKIKMDGDDYADIYHPTWELEYFS</sequence>
<comment type="caution">
    <text evidence="1">The sequence shown here is derived from an EMBL/GenBank/DDBJ whole genome shotgun (WGS) entry which is preliminary data.</text>
</comment>
<gene>
    <name evidence="1" type="ORF">RG298_001704</name>
</gene>
<reference evidence="1" key="1">
    <citation type="submission" date="2024-02" db="EMBL/GenBank/DDBJ databases">
        <authorList>
            <consortium name="Clinical and Environmental Microbiology Branch: Whole genome sequencing antimicrobial resistance pathogens in the healthcare setting"/>
        </authorList>
    </citation>
    <scope>NUCLEOTIDE SEQUENCE</scope>
    <source>
        <strain evidence="1">2021GO-0154</strain>
    </source>
</reference>
<dbReference type="EMBL" id="ABMABF030000005">
    <property type="protein sequence ID" value="EMJ5133994.1"/>
    <property type="molecule type" value="Genomic_DNA"/>
</dbReference>